<proteinExistence type="predicted"/>
<dbReference type="InterPro" id="IPR036390">
    <property type="entry name" value="WH_DNA-bd_sf"/>
</dbReference>
<evidence type="ECO:0000259" key="5">
    <source>
        <dbReference type="Pfam" id="PF00891"/>
    </source>
</evidence>
<dbReference type="GO" id="GO:0008171">
    <property type="term" value="F:O-methyltransferase activity"/>
    <property type="evidence" value="ECO:0007669"/>
    <property type="project" value="InterPro"/>
</dbReference>
<evidence type="ECO:0000256" key="4">
    <source>
        <dbReference type="PIRSR" id="PIRSR005739-1"/>
    </source>
</evidence>
<dbReference type="PROSITE" id="PS51683">
    <property type="entry name" value="SAM_OMT_II"/>
    <property type="match status" value="1"/>
</dbReference>
<evidence type="ECO:0000256" key="2">
    <source>
        <dbReference type="ARBA" id="ARBA00022679"/>
    </source>
</evidence>
<dbReference type="GO" id="GO:0032259">
    <property type="term" value="P:methylation"/>
    <property type="evidence" value="ECO:0007669"/>
    <property type="project" value="UniProtKB-KW"/>
</dbReference>
<dbReference type="Gene3D" id="1.10.10.10">
    <property type="entry name" value="Winged helix-like DNA-binding domain superfamily/Winged helix DNA-binding domain"/>
    <property type="match status" value="1"/>
</dbReference>
<evidence type="ECO:0000313" key="8">
    <source>
        <dbReference type="Proteomes" id="UP000198928"/>
    </source>
</evidence>
<keyword evidence="2 7" id="KW-0808">Transferase</keyword>
<dbReference type="InterPro" id="IPR001077">
    <property type="entry name" value="COMT_C"/>
</dbReference>
<sequence>MAEDASAGTGLWAMADLVTPMALRVAATLRLADHITAGLRTAPELAAATDSDTDALDRTMRHLVSVGVLGQDSSGGYTLTARGRELRGDHPSGLRGVLDLDGALGRADLAFVRLPHSVRTGEAAFPAQFGKRFWEDLAENPALTASYDAQMGTDVAAWAEDILPAYDWESLGRVVDVGGGNGTLLTALLRAYPALRGTVLDQPDTAAAARETLAAAGLTDRGDAVPGDFFETLPPGAGGYLLCAILHDWDDDAARAILRRCGEAAGEHGRVFVIEMTGPDGVSPDTGMDLRMLAYFGGRERGVGELTALAAHAGLRTVAVHHAGRLAIIELTTG</sequence>
<feature type="domain" description="O-methyltransferase dimerisation" evidence="6">
    <location>
        <begin position="17"/>
        <end position="84"/>
    </location>
</feature>
<dbReference type="PANTHER" id="PTHR43712:SF2">
    <property type="entry name" value="O-METHYLTRANSFERASE CICE"/>
    <property type="match status" value="1"/>
</dbReference>
<reference evidence="8" key="1">
    <citation type="submission" date="2016-10" db="EMBL/GenBank/DDBJ databases">
        <authorList>
            <person name="Varghese N."/>
            <person name="Submissions S."/>
        </authorList>
    </citation>
    <scope>NUCLEOTIDE SEQUENCE [LARGE SCALE GENOMIC DNA]</scope>
    <source>
        <strain evidence="8">PL19</strain>
    </source>
</reference>
<dbReference type="PANTHER" id="PTHR43712">
    <property type="entry name" value="PUTATIVE (AFU_ORTHOLOGUE AFUA_4G14580)-RELATED"/>
    <property type="match status" value="1"/>
</dbReference>
<dbReference type="AlphaFoldDB" id="A0A1I3XWD7"/>
<dbReference type="Pfam" id="PF08100">
    <property type="entry name" value="Dimerisation"/>
    <property type="match status" value="1"/>
</dbReference>
<dbReference type="InterPro" id="IPR016461">
    <property type="entry name" value="COMT-like"/>
</dbReference>
<dbReference type="CDD" id="cd02440">
    <property type="entry name" value="AdoMet_MTases"/>
    <property type="match status" value="1"/>
</dbReference>
<dbReference type="GO" id="GO:0046983">
    <property type="term" value="F:protein dimerization activity"/>
    <property type="evidence" value="ECO:0007669"/>
    <property type="project" value="InterPro"/>
</dbReference>
<protein>
    <submittedName>
        <fullName evidence="7">O-methyltransferase</fullName>
    </submittedName>
</protein>
<dbReference type="Proteomes" id="UP000198928">
    <property type="component" value="Unassembled WGS sequence"/>
</dbReference>
<dbReference type="PIRSF" id="PIRSF005739">
    <property type="entry name" value="O-mtase"/>
    <property type="match status" value="1"/>
</dbReference>
<accession>A0A1I3XWD7</accession>
<dbReference type="Pfam" id="PF00891">
    <property type="entry name" value="Methyltransf_2"/>
    <property type="match status" value="1"/>
</dbReference>
<feature type="active site" description="Proton acceptor" evidence="4">
    <location>
        <position position="247"/>
    </location>
</feature>
<dbReference type="InterPro" id="IPR029063">
    <property type="entry name" value="SAM-dependent_MTases_sf"/>
</dbReference>
<evidence type="ECO:0000313" key="7">
    <source>
        <dbReference type="EMBL" id="SFK23855.1"/>
    </source>
</evidence>
<dbReference type="EMBL" id="FOSG01000004">
    <property type="protein sequence ID" value="SFK23855.1"/>
    <property type="molecule type" value="Genomic_DNA"/>
</dbReference>
<dbReference type="RefSeq" id="WP_093848854.1">
    <property type="nucleotide sequence ID" value="NZ_FOSG01000004.1"/>
</dbReference>
<dbReference type="SUPFAM" id="SSF46785">
    <property type="entry name" value="Winged helix' DNA-binding domain"/>
    <property type="match status" value="1"/>
</dbReference>
<organism evidence="7 8">
    <name type="scientific">Streptomyces pini</name>
    <dbReference type="NCBI Taxonomy" id="1520580"/>
    <lineage>
        <taxon>Bacteria</taxon>
        <taxon>Bacillati</taxon>
        <taxon>Actinomycetota</taxon>
        <taxon>Actinomycetes</taxon>
        <taxon>Kitasatosporales</taxon>
        <taxon>Streptomycetaceae</taxon>
        <taxon>Streptomyces</taxon>
    </lineage>
</organism>
<dbReference type="SUPFAM" id="SSF53335">
    <property type="entry name" value="S-adenosyl-L-methionine-dependent methyltransferases"/>
    <property type="match status" value="1"/>
</dbReference>
<dbReference type="Gene3D" id="3.40.50.150">
    <property type="entry name" value="Vaccinia Virus protein VP39"/>
    <property type="match status" value="1"/>
</dbReference>
<feature type="domain" description="O-methyltransferase C-terminal" evidence="5">
    <location>
        <begin position="113"/>
        <end position="315"/>
    </location>
</feature>
<keyword evidence="8" id="KW-1185">Reference proteome</keyword>
<dbReference type="Gene3D" id="1.10.287.1350">
    <property type="match status" value="1"/>
</dbReference>
<keyword evidence="3" id="KW-0949">S-adenosyl-L-methionine</keyword>
<name>A0A1I3XWD7_9ACTN</name>
<dbReference type="InterPro" id="IPR036388">
    <property type="entry name" value="WH-like_DNA-bd_sf"/>
</dbReference>
<gene>
    <name evidence="7" type="ORF">SAMN05192584_104354</name>
</gene>
<evidence type="ECO:0000256" key="3">
    <source>
        <dbReference type="ARBA" id="ARBA00022691"/>
    </source>
</evidence>
<dbReference type="InterPro" id="IPR012967">
    <property type="entry name" value="COMT_dimerisation"/>
</dbReference>
<keyword evidence="1 7" id="KW-0489">Methyltransferase</keyword>
<evidence type="ECO:0000256" key="1">
    <source>
        <dbReference type="ARBA" id="ARBA00022603"/>
    </source>
</evidence>
<evidence type="ECO:0000259" key="6">
    <source>
        <dbReference type="Pfam" id="PF08100"/>
    </source>
</evidence>
<dbReference type="OrthoDB" id="4145676at2"/>